<name>A0A4Z1I931_9HELO</name>
<accession>A0A4Z1I931</accession>
<evidence type="ECO:0000313" key="3">
    <source>
        <dbReference type="Proteomes" id="UP000297527"/>
    </source>
</evidence>
<dbReference type="Proteomes" id="UP000297527">
    <property type="component" value="Unassembled WGS sequence"/>
</dbReference>
<evidence type="ECO:0000256" key="1">
    <source>
        <dbReference type="SAM" id="MobiDB-lite"/>
    </source>
</evidence>
<keyword evidence="3" id="KW-1185">Reference proteome</keyword>
<feature type="region of interest" description="Disordered" evidence="1">
    <location>
        <begin position="1"/>
        <end position="70"/>
    </location>
</feature>
<comment type="caution">
    <text evidence="2">The sequence shown here is derived from an EMBL/GenBank/DDBJ whole genome shotgun (WGS) entry which is preliminary data.</text>
</comment>
<proteinExistence type="predicted"/>
<dbReference type="AlphaFoldDB" id="A0A4Z1I931"/>
<dbReference type="EMBL" id="PQXN01000068">
    <property type="protein sequence ID" value="TGO57184.1"/>
    <property type="molecule type" value="Genomic_DNA"/>
</dbReference>
<protein>
    <submittedName>
        <fullName evidence="2">Uncharacterized protein</fullName>
    </submittedName>
</protein>
<evidence type="ECO:0000313" key="2">
    <source>
        <dbReference type="EMBL" id="TGO57184.1"/>
    </source>
</evidence>
<organism evidence="2 3">
    <name type="scientific">Botryotinia convoluta</name>
    <dbReference type="NCBI Taxonomy" id="54673"/>
    <lineage>
        <taxon>Eukaryota</taxon>
        <taxon>Fungi</taxon>
        <taxon>Dikarya</taxon>
        <taxon>Ascomycota</taxon>
        <taxon>Pezizomycotina</taxon>
        <taxon>Leotiomycetes</taxon>
        <taxon>Helotiales</taxon>
        <taxon>Sclerotiniaceae</taxon>
        <taxon>Botryotinia</taxon>
    </lineage>
</organism>
<sequence length="70" mass="8410">MTQSYTTTWQKREENGENEANEETYQRIIFQLLPPHPTRNHKSFRQRRDAQYGNSMRDMVMPSLSNYGRS</sequence>
<gene>
    <name evidence="2" type="ORF">BCON_0068g00150</name>
</gene>
<reference evidence="2 3" key="1">
    <citation type="submission" date="2017-12" db="EMBL/GenBank/DDBJ databases">
        <title>Comparative genomics of Botrytis spp.</title>
        <authorList>
            <person name="Valero-Jimenez C.A."/>
            <person name="Tapia P."/>
            <person name="Veloso J."/>
            <person name="Silva-Moreno E."/>
            <person name="Staats M."/>
            <person name="Valdes J.H."/>
            <person name="Van Kan J.A.L."/>
        </authorList>
    </citation>
    <scope>NUCLEOTIDE SEQUENCE [LARGE SCALE GENOMIC DNA]</scope>
    <source>
        <strain evidence="2 3">MUCL11595</strain>
    </source>
</reference>